<dbReference type="AlphaFoldDB" id="A0A382D659"/>
<protein>
    <recommendedName>
        <fullName evidence="2">Alpha-D-phosphohexomutase alpha/beta/alpha domain-containing protein</fullName>
    </recommendedName>
</protein>
<dbReference type="InterPro" id="IPR016055">
    <property type="entry name" value="A-D-PHexomutase_a/b/a-I/II/III"/>
</dbReference>
<dbReference type="InterPro" id="IPR005844">
    <property type="entry name" value="A-D-PHexomutase_a/b/a-I"/>
</dbReference>
<feature type="non-terminal residue" evidence="3">
    <location>
        <position position="1"/>
    </location>
</feature>
<evidence type="ECO:0000259" key="2">
    <source>
        <dbReference type="Pfam" id="PF02878"/>
    </source>
</evidence>
<feature type="domain" description="Alpha-D-phosphohexomutase alpha/beta/alpha" evidence="2">
    <location>
        <begin position="3"/>
        <end position="39"/>
    </location>
</feature>
<dbReference type="Pfam" id="PF02878">
    <property type="entry name" value="PGM_PMM_I"/>
    <property type="match status" value="1"/>
</dbReference>
<dbReference type="EMBL" id="UINC01037835">
    <property type="protein sequence ID" value="SVB33918.1"/>
    <property type="molecule type" value="Genomic_DNA"/>
</dbReference>
<sequence>VQKFFGTDGIRGTVGKAPITADFILKVGWAVGSVLAEKGSASV</sequence>
<comment type="similarity">
    <text evidence="1">Belongs to the phosphohexose mutase family.</text>
</comment>
<gene>
    <name evidence="3" type="ORF">METZ01_LOCUS186772</name>
</gene>
<dbReference type="GO" id="GO:0005975">
    <property type="term" value="P:carbohydrate metabolic process"/>
    <property type="evidence" value="ECO:0007669"/>
    <property type="project" value="InterPro"/>
</dbReference>
<dbReference type="GO" id="GO:0016868">
    <property type="term" value="F:intramolecular phosphotransferase activity"/>
    <property type="evidence" value="ECO:0007669"/>
    <property type="project" value="InterPro"/>
</dbReference>
<evidence type="ECO:0000313" key="3">
    <source>
        <dbReference type="EMBL" id="SVB33918.1"/>
    </source>
</evidence>
<name>A0A382D659_9ZZZZ</name>
<organism evidence="3">
    <name type="scientific">marine metagenome</name>
    <dbReference type="NCBI Taxonomy" id="408172"/>
    <lineage>
        <taxon>unclassified sequences</taxon>
        <taxon>metagenomes</taxon>
        <taxon>ecological metagenomes</taxon>
    </lineage>
</organism>
<evidence type="ECO:0000256" key="1">
    <source>
        <dbReference type="ARBA" id="ARBA00010231"/>
    </source>
</evidence>
<accession>A0A382D659</accession>
<proteinExistence type="inferred from homology"/>
<feature type="non-terminal residue" evidence="3">
    <location>
        <position position="43"/>
    </location>
</feature>
<reference evidence="3" key="1">
    <citation type="submission" date="2018-05" db="EMBL/GenBank/DDBJ databases">
        <authorList>
            <person name="Lanie J.A."/>
            <person name="Ng W.-L."/>
            <person name="Kazmierczak K.M."/>
            <person name="Andrzejewski T.M."/>
            <person name="Davidsen T.M."/>
            <person name="Wayne K.J."/>
            <person name="Tettelin H."/>
            <person name="Glass J.I."/>
            <person name="Rusch D."/>
            <person name="Podicherti R."/>
            <person name="Tsui H.-C.T."/>
            <person name="Winkler M.E."/>
        </authorList>
    </citation>
    <scope>NUCLEOTIDE SEQUENCE</scope>
</reference>
<dbReference type="SUPFAM" id="SSF53738">
    <property type="entry name" value="Phosphoglucomutase, first 3 domains"/>
    <property type="match status" value="1"/>
</dbReference>
<dbReference type="Gene3D" id="3.40.120.10">
    <property type="entry name" value="Alpha-D-Glucose-1,6-Bisphosphate, subunit A, domain 3"/>
    <property type="match status" value="1"/>
</dbReference>